<dbReference type="Pfam" id="PF00583">
    <property type="entry name" value="Acetyltransf_1"/>
    <property type="match status" value="1"/>
</dbReference>
<sequence>MTIKPEFRLYQPADRAEIETMVLALYAEDSFGQPMTTQKIQQTIAVLSSQPDRGEILIFTVEQQVVGYAMLIFYWSNEYGGDIIFIDELYIKAAWRNRGIGKRFFEYVIACDRENRKAIQLEVTPLNQKGLDFFQKQGFHFLSNTSLIKKL</sequence>
<accession>A0ABV6YSZ4</accession>
<gene>
    <name evidence="2" type="ORF">ACFL27_03755</name>
</gene>
<keyword evidence="2" id="KW-0808">Transferase</keyword>
<feature type="domain" description="N-acetyltransferase" evidence="1">
    <location>
        <begin position="5"/>
        <end position="151"/>
    </location>
</feature>
<dbReference type="SUPFAM" id="SSF55729">
    <property type="entry name" value="Acyl-CoA N-acyltransferases (Nat)"/>
    <property type="match status" value="1"/>
</dbReference>
<dbReference type="GO" id="GO:0016746">
    <property type="term" value="F:acyltransferase activity"/>
    <property type="evidence" value="ECO:0007669"/>
    <property type="project" value="UniProtKB-KW"/>
</dbReference>
<dbReference type="Gene3D" id="3.40.630.30">
    <property type="match status" value="1"/>
</dbReference>
<protein>
    <submittedName>
        <fullName evidence="2">GNAT family N-acetyltransferase</fullName>
        <ecNumber evidence="2">2.3.-.-</ecNumber>
    </submittedName>
</protein>
<dbReference type="EC" id="2.3.-.-" evidence="2"/>
<proteinExistence type="predicted"/>
<dbReference type="PROSITE" id="PS51186">
    <property type="entry name" value="GNAT"/>
    <property type="match status" value="1"/>
</dbReference>
<name>A0ABV6YSZ4_UNCC1</name>
<evidence type="ECO:0000259" key="1">
    <source>
        <dbReference type="PROSITE" id="PS51186"/>
    </source>
</evidence>
<comment type="caution">
    <text evidence="2">The sequence shown here is derived from an EMBL/GenBank/DDBJ whole genome shotgun (WGS) entry which is preliminary data.</text>
</comment>
<organism evidence="2 3">
    <name type="scientific">candidate division CSSED10-310 bacterium</name>
    <dbReference type="NCBI Taxonomy" id="2855610"/>
    <lineage>
        <taxon>Bacteria</taxon>
        <taxon>Bacteria division CSSED10-310</taxon>
    </lineage>
</organism>
<evidence type="ECO:0000313" key="3">
    <source>
        <dbReference type="Proteomes" id="UP001594351"/>
    </source>
</evidence>
<dbReference type="InterPro" id="IPR016181">
    <property type="entry name" value="Acyl_CoA_acyltransferase"/>
</dbReference>
<dbReference type="InterPro" id="IPR000182">
    <property type="entry name" value="GNAT_dom"/>
</dbReference>
<keyword evidence="3" id="KW-1185">Reference proteome</keyword>
<dbReference type="EMBL" id="JBHPBY010000031">
    <property type="protein sequence ID" value="MFC1849303.1"/>
    <property type="molecule type" value="Genomic_DNA"/>
</dbReference>
<reference evidence="2 3" key="1">
    <citation type="submission" date="2024-09" db="EMBL/GenBank/DDBJ databases">
        <title>Laminarin stimulates single cell rates of sulfate reduction while oxygen inhibits transcriptomic activity in coastal marine sediment.</title>
        <authorList>
            <person name="Lindsay M."/>
            <person name="Orcutt B."/>
            <person name="Emerson D."/>
            <person name="Stepanauskas R."/>
            <person name="D'Angelo T."/>
        </authorList>
    </citation>
    <scope>NUCLEOTIDE SEQUENCE [LARGE SCALE GENOMIC DNA]</scope>
    <source>
        <strain evidence="2">SAG AM-311-K15</strain>
    </source>
</reference>
<dbReference type="CDD" id="cd04301">
    <property type="entry name" value="NAT_SF"/>
    <property type="match status" value="1"/>
</dbReference>
<keyword evidence="2" id="KW-0012">Acyltransferase</keyword>
<dbReference type="Proteomes" id="UP001594351">
    <property type="component" value="Unassembled WGS sequence"/>
</dbReference>
<evidence type="ECO:0000313" key="2">
    <source>
        <dbReference type="EMBL" id="MFC1849303.1"/>
    </source>
</evidence>